<evidence type="ECO:0000313" key="9">
    <source>
        <dbReference type="EMBL" id="KAG5673017.1"/>
    </source>
</evidence>
<sequence>MKSISRFLYIAKAFGLMPFPLNYIADEKKKYIRFKFLHRIPTLIMLIFYVICVSSILWKNRTSSEISNTANWIQFIPNSIIFFIVLITADRSRFTIQSVGKMIYDLDNKLHPLTISCKTSQDKTKNISLFAALRKLKIFVKFLEINLLISGILLLIVVVICGSSIAILHYLIGVKPCDYVSKFYWMAFVLAKIGLLTFNFMFALYMMVVLERLIIIRRTVKYITELNVEKSLNTKNSSEIRSLNILTAVIVPSTTISEILDNLYEVVEIIQKICSKMNSYFGKKVIFTVLSAFICLTVQLFYLINNIRNGFQTKLNILASVASCSLIFTHILELWVIFISGHRVKDMWNVLIKRIQGTKRRFASDEIFKAKIDELISIMVLTKVEMRAAGFFNIDLSVITSIASSIATYLVVLLQFKISEDEGNTNSTKGTEPSQYVVGQKLSSALAFSKN</sequence>
<evidence type="ECO:0000256" key="4">
    <source>
        <dbReference type="ARBA" id="ARBA00022989"/>
    </source>
</evidence>
<keyword evidence="5 8" id="KW-0472">Membrane</keyword>
<feature type="transmembrane region" description="Helical" evidence="8">
    <location>
        <begin position="145"/>
        <end position="172"/>
    </location>
</feature>
<keyword evidence="2 8" id="KW-1003">Cell membrane</keyword>
<feature type="transmembrane region" description="Helical" evidence="8">
    <location>
        <begin position="317"/>
        <end position="338"/>
    </location>
</feature>
<keyword evidence="4 8" id="KW-1133">Transmembrane helix</keyword>
<evidence type="ECO:0000256" key="2">
    <source>
        <dbReference type="ARBA" id="ARBA00022475"/>
    </source>
</evidence>
<dbReference type="GO" id="GO:0007165">
    <property type="term" value="P:signal transduction"/>
    <property type="evidence" value="ECO:0007669"/>
    <property type="project" value="UniProtKB-KW"/>
</dbReference>
<keyword evidence="10" id="KW-1185">Reference proteome</keyword>
<comment type="function">
    <text evidence="8">Gustatory receptor which mediates acceptance or avoidance behavior, depending on its substrates.</text>
</comment>
<feature type="transmembrane region" description="Helical" evidence="8">
    <location>
        <begin position="36"/>
        <end position="58"/>
    </location>
</feature>
<comment type="caution">
    <text evidence="9">The sequence shown here is derived from an EMBL/GenBank/DDBJ whole genome shotgun (WGS) entry which is preliminary data.</text>
</comment>
<evidence type="ECO:0000256" key="5">
    <source>
        <dbReference type="ARBA" id="ARBA00023136"/>
    </source>
</evidence>
<dbReference type="Pfam" id="PF08395">
    <property type="entry name" value="7tm_7"/>
    <property type="match status" value="1"/>
</dbReference>
<evidence type="ECO:0000256" key="7">
    <source>
        <dbReference type="ARBA" id="ARBA00023224"/>
    </source>
</evidence>
<reference evidence="9" key="1">
    <citation type="submission" date="2021-03" db="EMBL/GenBank/DDBJ databases">
        <title>Chromosome level genome of the anhydrobiotic midge Polypedilum vanderplanki.</title>
        <authorList>
            <person name="Yoshida Y."/>
            <person name="Kikawada T."/>
            <person name="Gusev O."/>
        </authorList>
    </citation>
    <scope>NUCLEOTIDE SEQUENCE</scope>
    <source>
        <strain evidence="9">NIAS01</strain>
        <tissue evidence="9">Whole body or cell culture</tissue>
    </source>
</reference>
<dbReference type="PANTHER" id="PTHR21143">
    <property type="entry name" value="INVERTEBRATE GUSTATORY RECEPTOR"/>
    <property type="match status" value="1"/>
</dbReference>
<feature type="transmembrane region" description="Helical" evidence="8">
    <location>
        <begin position="184"/>
        <end position="208"/>
    </location>
</feature>
<dbReference type="AlphaFoldDB" id="A0A9J6BT01"/>
<dbReference type="GO" id="GO:0043025">
    <property type="term" value="C:neuronal cell body"/>
    <property type="evidence" value="ECO:0007669"/>
    <property type="project" value="TreeGrafter"/>
</dbReference>
<dbReference type="GO" id="GO:0008049">
    <property type="term" value="P:male courtship behavior"/>
    <property type="evidence" value="ECO:0007669"/>
    <property type="project" value="TreeGrafter"/>
</dbReference>
<evidence type="ECO:0000313" key="10">
    <source>
        <dbReference type="Proteomes" id="UP001107558"/>
    </source>
</evidence>
<dbReference type="OrthoDB" id="6478931at2759"/>
<comment type="similarity">
    <text evidence="8">Belongs to the insect chemoreceptor superfamily. Gustatory receptor (GR) family.</text>
</comment>
<gene>
    <name evidence="9" type="ORF">PVAND_003095</name>
</gene>
<feature type="transmembrane region" description="Helical" evidence="8">
    <location>
        <begin position="70"/>
        <end position="89"/>
    </location>
</feature>
<organism evidence="9 10">
    <name type="scientific">Polypedilum vanderplanki</name>
    <name type="common">Sleeping chironomid midge</name>
    <dbReference type="NCBI Taxonomy" id="319348"/>
    <lineage>
        <taxon>Eukaryota</taxon>
        <taxon>Metazoa</taxon>
        <taxon>Ecdysozoa</taxon>
        <taxon>Arthropoda</taxon>
        <taxon>Hexapoda</taxon>
        <taxon>Insecta</taxon>
        <taxon>Pterygota</taxon>
        <taxon>Neoptera</taxon>
        <taxon>Endopterygota</taxon>
        <taxon>Diptera</taxon>
        <taxon>Nematocera</taxon>
        <taxon>Chironomoidea</taxon>
        <taxon>Chironomidae</taxon>
        <taxon>Chironominae</taxon>
        <taxon>Polypedilum</taxon>
        <taxon>Polypedilum</taxon>
    </lineage>
</organism>
<dbReference type="PANTHER" id="PTHR21143:SF104">
    <property type="entry name" value="GUSTATORY RECEPTOR 8A-RELATED"/>
    <property type="match status" value="1"/>
</dbReference>
<dbReference type="GO" id="GO:0030425">
    <property type="term" value="C:dendrite"/>
    <property type="evidence" value="ECO:0007669"/>
    <property type="project" value="TreeGrafter"/>
</dbReference>
<dbReference type="GO" id="GO:0007635">
    <property type="term" value="P:chemosensory behavior"/>
    <property type="evidence" value="ECO:0007669"/>
    <property type="project" value="TreeGrafter"/>
</dbReference>
<evidence type="ECO:0000256" key="1">
    <source>
        <dbReference type="ARBA" id="ARBA00004651"/>
    </source>
</evidence>
<evidence type="ECO:0000256" key="3">
    <source>
        <dbReference type="ARBA" id="ARBA00022692"/>
    </source>
</evidence>
<dbReference type="GO" id="GO:0050909">
    <property type="term" value="P:sensory perception of taste"/>
    <property type="evidence" value="ECO:0007669"/>
    <property type="project" value="InterPro"/>
</dbReference>
<evidence type="ECO:0000256" key="6">
    <source>
        <dbReference type="ARBA" id="ARBA00023170"/>
    </source>
</evidence>
<keyword evidence="6 8" id="KW-0675">Receptor</keyword>
<feature type="transmembrane region" description="Helical" evidence="8">
    <location>
        <begin position="285"/>
        <end position="305"/>
    </location>
</feature>
<proteinExistence type="inferred from homology"/>
<dbReference type="InterPro" id="IPR013604">
    <property type="entry name" value="7TM_chemorcpt"/>
</dbReference>
<protein>
    <recommendedName>
        <fullName evidence="8">Gustatory receptor</fullName>
    </recommendedName>
</protein>
<keyword evidence="3 8" id="KW-0812">Transmembrane</keyword>
<dbReference type="EMBL" id="JADBJN010000003">
    <property type="protein sequence ID" value="KAG5673017.1"/>
    <property type="molecule type" value="Genomic_DNA"/>
</dbReference>
<feature type="transmembrane region" description="Helical" evidence="8">
    <location>
        <begin position="396"/>
        <end position="416"/>
    </location>
</feature>
<name>A0A9J6BT01_POLVA</name>
<keyword evidence="7 8" id="KW-0807">Transducer</keyword>
<dbReference type="GO" id="GO:0005886">
    <property type="term" value="C:plasma membrane"/>
    <property type="evidence" value="ECO:0007669"/>
    <property type="project" value="UniProtKB-SubCell"/>
</dbReference>
<comment type="subcellular location">
    <subcellularLocation>
        <location evidence="1 8">Cell membrane</location>
        <topology evidence="1 8">Multi-pass membrane protein</topology>
    </subcellularLocation>
</comment>
<accession>A0A9J6BT01</accession>
<dbReference type="GO" id="GO:0030424">
    <property type="term" value="C:axon"/>
    <property type="evidence" value="ECO:0007669"/>
    <property type="project" value="TreeGrafter"/>
</dbReference>
<evidence type="ECO:0000256" key="8">
    <source>
        <dbReference type="RuleBase" id="RU363108"/>
    </source>
</evidence>
<dbReference type="Proteomes" id="UP001107558">
    <property type="component" value="Chromosome 3"/>
</dbReference>